<dbReference type="PANTHER" id="PTHR43794">
    <property type="entry name" value="AMINOHYDROLASE SSNA-RELATED"/>
    <property type="match status" value="1"/>
</dbReference>
<evidence type="ECO:0000256" key="1">
    <source>
        <dbReference type="ARBA" id="ARBA00022801"/>
    </source>
</evidence>
<evidence type="ECO:0000313" key="4">
    <source>
        <dbReference type="Proteomes" id="UP000184048"/>
    </source>
</evidence>
<dbReference type="SUPFAM" id="SSF51556">
    <property type="entry name" value="Metallo-dependent hydrolases"/>
    <property type="match status" value="1"/>
</dbReference>
<dbReference type="Proteomes" id="UP000184048">
    <property type="component" value="Unassembled WGS sequence"/>
</dbReference>
<keyword evidence="1" id="KW-0378">Hydrolase</keyword>
<dbReference type="InterPro" id="IPR032466">
    <property type="entry name" value="Metal_Hydrolase"/>
</dbReference>
<evidence type="ECO:0000259" key="2">
    <source>
        <dbReference type="Pfam" id="PF01979"/>
    </source>
</evidence>
<dbReference type="STRING" id="1121884.SAMN02745131_00969"/>
<dbReference type="AlphaFoldDB" id="A0A1M4VTQ4"/>
<sequence length="402" mass="45930">MYFRTLMNYRKIKADKLFDGYGFQNDKILVIDEKGKVKDIVPLEQAGDDIETREGILSPGLINCHCHLELSHMRGLIPEKTGLVDFVFKVVTERFHSEEEIINSINAAEEEMFKNGIVAVGDICNNTHTLAQKQKGRLRYYNFIEASGWTPSVSGMRFDRARSVYSQFQSSGIKNKSSIVPHAPYSVSENLWQAIQPFFKDKVISIHNQETDFEDEFFLSGGGDFTRMYRLMNIDNAHHRPTNKTSLKSYYNKLEEAQNILLVHNTFTGEEDVKFIKNTNRHGSENVDNSQQVSCTYFCICVNANLYIENALPPVELFRKHNCNLVLGTDSLASNWSLDIMSEIRSIRKHFPAIPLEELLRWATLNGARALTMDEELGSFEQGKSPGIILINENDLTIERLI</sequence>
<dbReference type="EMBL" id="FQUU01000003">
    <property type="protein sequence ID" value="SHE72235.1"/>
    <property type="molecule type" value="Genomic_DNA"/>
</dbReference>
<organism evidence="3 4">
    <name type="scientific">Flavisolibacter ginsengisoli DSM 18119</name>
    <dbReference type="NCBI Taxonomy" id="1121884"/>
    <lineage>
        <taxon>Bacteria</taxon>
        <taxon>Pseudomonadati</taxon>
        <taxon>Bacteroidota</taxon>
        <taxon>Chitinophagia</taxon>
        <taxon>Chitinophagales</taxon>
        <taxon>Chitinophagaceae</taxon>
        <taxon>Flavisolibacter</taxon>
    </lineage>
</organism>
<name>A0A1M4VTQ4_9BACT</name>
<dbReference type="InterPro" id="IPR006680">
    <property type="entry name" value="Amidohydro-rel"/>
</dbReference>
<dbReference type="InterPro" id="IPR050287">
    <property type="entry name" value="MTA/SAH_deaminase"/>
</dbReference>
<dbReference type="PANTHER" id="PTHR43794:SF11">
    <property type="entry name" value="AMIDOHYDROLASE-RELATED DOMAIN-CONTAINING PROTEIN"/>
    <property type="match status" value="1"/>
</dbReference>
<dbReference type="Pfam" id="PF01979">
    <property type="entry name" value="Amidohydro_1"/>
    <property type="match status" value="1"/>
</dbReference>
<evidence type="ECO:0000313" key="3">
    <source>
        <dbReference type="EMBL" id="SHE72235.1"/>
    </source>
</evidence>
<keyword evidence="4" id="KW-1185">Reference proteome</keyword>
<reference evidence="3 4" key="1">
    <citation type="submission" date="2016-11" db="EMBL/GenBank/DDBJ databases">
        <authorList>
            <person name="Jaros S."/>
            <person name="Januszkiewicz K."/>
            <person name="Wedrychowicz H."/>
        </authorList>
    </citation>
    <scope>NUCLEOTIDE SEQUENCE [LARGE SCALE GENOMIC DNA]</scope>
    <source>
        <strain evidence="3 4">DSM 18119</strain>
    </source>
</reference>
<protein>
    <submittedName>
        <fullName evidence="3">Cytosine/adenosine deaminase</fullName>
    </submittedName>
</protein>
<proteinExistence type="predicted"/>
<dbReference type="Gene3D" id="3.20.20.140">
    <property type="entry name" value="Metal-dependent hydrolases"/>
    <property type="match status" value="1"/>
</dbReference>
<dbReference type="GO" id="GO:0016787">
    <property type="term" value="F:hydrolase activity"/>
    <property type="evidence" value="ECO:0007669"/>
    <property type="project" value="UniProtKB-KW"/>
</dbReference>
<gene>
    <name evidence="3" type="ORF">SAMN02745131_00969</name>
</gene>
<feature type="domain" description="Amidohydrolase-related" evidence="2">
    <location>
        <begin position="56"/>
        <end position="391"/>
    </location>
</feature>
<accession>A0A1M4VTQ4</accession>